<dbReference type="EMBL" id="JBFOLK010000004">
    <property type="protein sequence ID" value="KAL2518776.1"/>
    <property type="molecule type" value="Genomic_DNA"/>
</dbReference>
<sequence>MKLKWLIEMNKNHHTPLCITLVRRKPLMNIHDVGDETGVEMYSDFWDTMEITQDDDVFFPETNAIQRHPEIVQNNEEEIPFTNEDLIASTTRGHQDGPSL</sequence>
<organism evidence="1 2">
    <name type="scientific">Abeliophyllum distichum</name>
    <dbReference type="NCBI Taxonomy" id="126358"/>
    <lineage>
        <taxon>Eukaryota</taxon>
        <taxon>Viridiplantae</taxon>
        <taxon>Streptophyta</taxon>
        <taxon>Embryophyta</taxon>
        <taxon>Tracheophyta</taxon>
        <taxon>Spermatophyta</taxon>
        <taxon>Magnoliopsida</taxon>
        <taxon>eudicotyledons</taxon>
        <taxon>Gunneridae</taxon>
        <taxon>Pentapetalae</taxon>
        <taxon>asterids</taxon>
        <taxon>lamiids</taxon>
        <taxon>Lamiales</taxon>
        <taxon>Oleaceae</taxon>
        <taxon>Forsythieae</taxon>
        <taxon>Abeliophyllum</taxon>
    </lineage>
</organism>
<reference evidence="2" key="1">
    <citation type="submission" date="2024-07" db="EMBL/GenBank/DDBJ databases">
        <title>Two chromosome-level genome assemblies of Korean endemic species Abeliophyllum distichum and Forsythia ovata (Oleaceae).</title>
        <authorList>
            <person name="Jang H."/>
        </authorList>
    </citation>
    <scope>NUCLEOTIDE SEQUENCE [LARGE SCALE GENOMIC DNA]</scope>
</reference>
<name>A0ABD1U1A0_9LAMI</name>
<evidence type="ECO:0000313" key="2">
    <source>
        <dbReference type="Proteomes" id="UP001604336"/>
    </source>
</evidence>
<accession>A0ABD1U1A0</accession>
<dbReference type="Proteomes" id="UP001604336">
    <property type="component" value="Unassembled WGS sequence"/>
</dbReference>
<protein>
    <submittedName>
        <fullName evidence="1">Uncharacterized protein</fullName>
    </submittedName>
</protein>
<keyword evidence="2" id="KW-1185">Reference proteome</keyword>
<dbReference type="AlphaFoldDB" id="A0ABD1U1A0"/>
<gene>
    <name evidence="1" type="ORF">Adt_15023</name>
</gene>
<proteinExistence type="predicted"/>
<comment type="caution">
    <text evidence="1">The sequence shown here is derived from an EMBL/GenBank/DDBJ whole genome shotgun (WGS) entry which is preliminary data.</text>
</comment>
<evidence type="ECO:0000313" key="1">
    <source>
        <dbReference type="EMBL" id="KAL2518776.1"/>
    </source>
</evidence>